<name>A0ABV0SRS9_9TELE</name>
<evidence type="ECO:0000313" key="2">
    <source>
        <dbReference type="Proteomes" id="UP001482620"/>
    </source>
</evidence>
<dbReference type="EMBL" id="JAHRIQ010006686">
    <property type="protein sequence ID" value="MEQ2223299.1"/>
    <property type="molecule type" value="Genomic_DNA"/>
</dbReference>
<protein>
    <submittedName>
        <fullName evidence="1">Uncharacterized protein</fullName>
    </submittedName>
</protein>
<organism evidence="1 2">
    <name type="scientific">Ilyodon furcidens</name>
    <name type="common">goldbreast splitfin</name>
    <dbReference type="NCBI Taxonomy" id="33524"/>
    <lineage>
        <taxon>Eukaryota</taxon>
        <taxon>Metazoa</taxon>
        <taxon>Chordata</taxon>
        <taxon>Craniata</taxon>
        <taxon>Vertebrata</taxon>
        <taxon>Euteleostomi</taxon>
        <taxon>Actinopterygii</taxon>
        <taxon>Neopterygii</taxon>
        <taxon>Teleostei</taxon>
        <taxon>Neoteleostei</taxon>
        <taxon>Acanthomorphata</taxon>
        <taxon>Ovalentaria</taxon>
        <taxon>Atherinomorphae</taxon>
        <taxon>Cyprinodontiformes</taxon>
        <taxon>Goodeidae</taxon>
        <taxon>Ilyodon</taxon>
    </lineage>
</organism>
<evidence type="ECO:0000313" key="1">
    <source>
        <dbReference type="EMBL" id="MEQ2223299.1"/>
    </source>
</evidence>
<dbReference type="Proteomes" id="UP001482620">
    <property type="component" value="Unassembled WGS sequence"/>
</dbReference>
<gene>
    <name evidence="1" type="ORF">ILYODFUR_035328</name>
</gene>
<proteinExistence type="predicted"/>
<reference evidence="1 2" key="1">
    <citation type="submission" date="2021-06" db="EMBL/GenBank/DDBJ databases">
        <authorList>
            <person name="Palmer J.M."/>
        </authorList>
    </citation>
    <scope>NUCLEOTIDE SEQUENCE [LARGE SCALE GENOMIC DNA]</scope>
    <source>
        <strain evidence="2">if_2019</strain>
        <tissue evidence="1">Muscle</tissue>
    </source>
</reference>
<sequence>MHIACDTFFASSAQENSRDLKTLNKTWLHGRLANTTSQQIDLYIVDRRKLSIMSSLRLCLLQNYDLKKTLDSFTRCLLFPAEIGAMSERSSCFGSEIVPFSLQRLLWITKGSWVLL</sequence>
<comment type="caution">
    <text evidence="1">The sequence shown here is derived from an EMBL/GenBank/DDBJ whole genome shotgun (WGS) entry which is preliminary data.</text>
</comment>
<accession>A0ABV0SRS9</accession>
<keyword evidence="2" id="KW-1185">Reference proteome</keyword>